<evidence type="ECO:0000313" key="2">
    <source>
        <dbReference type="EMBL" id="MDR5692039.1"/>
    </source>
</evidence>
<keyword evidence="3" id="KW-1185">Reference proteome</keyword>
<organism evidence="2 3">
    <name type="scientific">Agromyces indicus</name>
    <dbReference type="NCBI Taxonomy" id="758919"/>
    <lineage>
        <taxon>Bacteria</taxon>
        <taxon>Bacillati</taxon>
        <taxon>Actinomycetota</taxon>
        <taxon>Actinomycetes</taxon>
        <taxon>Micrococcales</taxon>
        <taxon>Microbacteriaceae</taxon>
        <taxon>Agromyces</taxon>
    </lineage>
</organism>
<gene>
    <name evidence="2" type="ORF">RH861_08175</name>
</gene>
<evidence type="ECO:0000313" key="3">
    <source>
        <dbReference type="Proteomes" id="UP001260072"/>
    </source>
</evidence>
<feature type="region of interest" description="Disordered" evidence="1">
    <location>
        <begin position="1"/>
        <end position="51"/>
    </location>
</feature>
<feature type="compositionally biased region" description="Basic and acidic residues" evidence="1">
    <location>
        <begin position="1"/>
        <end position="21"/>
    </location>
</feature>
<comment type="caution">
    <text evidence="2">The sequence shown here is derived from an EMBL/GenBank/DDBJ whole genome shotgun (WGS) entry which is preliminary data.</text>
</comment>
<dbReference type="RefSeq" id="WP_310520593.1">
    <property type="nucleotide sequence ID" value="NZ_BAABBS010000002.1"/>
</dbReference>
<accession>A0ABU1FJW0</accession>
<dbReference type="Proteomes" id="UP001260072">
    <property type="component" value="Unassembled WGS sequence"/>
</dbReference>
<reference evidence="3" key="1">
    <citation type="submission" date="2023-07" db="EMBL/GenBank/DDBJ databases">
        <title>Description of three actinobacteria isolated from air of manufacturing shop in a pharmaceutical factory.</title>
        <authorList>
            <person name="Zhang D.-F."/>
        </authorList>
    </citation>
    <scope>NUCLEOTIDE SEQUENCE [LARGE SCALE GENOMIC DNA]</scope>
    <source>
        <strain evidence="3">CCTCC AB 2011122</strain>
    </source>
</reference>
<dbReference type="SUPFAM" id="SSF53955">
    <property type="entry name" value="Lysozyme-like"/>
    <property type="match status" value="1"/>
</dbReference>
<name>A0ABU1FJW0_9MICO</name>
<evidence type="ECO:0000256" key="1">
    <source>
        <dbReference type="SAM" id="MobiDB-lite"/>
    </source>
</evidence>
<protein>
    <submittedName>
        <fullName evidence="2">Lytic transglycosylase domain-containing protein</fullName>
    </submittedName>
</protein>
<dbReference type="InterPro" id="IPR023346">
    <property type="entry name" value="Lysozyme-like_dom_sf"/>
</dbReference>
<dbReference type="EMBL" id="JAVKGS010000002">
    <property type="protein sequence ID" value="MDR5692039.1"/>
    <property type="molecule type" value="Genomic_DNA"/>
</dbReference>
<proteinExistence type="predicted"/>
<sequence>MGRHSGEHGETPIDVNVEHRSTSTAPSVPRRSVTADAAPSRIATHGSRSRVTSPVKQAATVVFAFLASVGFLMVNVVDPYSGATASASYEPVDRFGGQQAQEIDVDGDYAVAVASEGYLVEKYVEPEPEPDPSSAGWAPPAVVPDPGSAQAYAAGAVAARGWGGGEFDCLVALWNKESGWRVNAMNPSSGAYGIPQALPGSKMATAGADWATNAATQIEWGLGYISGRYGTPCGAWAHSQSVGWY</sequence>
<dbReference type="Gene3D" id="1.10.530.10">
    <property type="match status" value="1"/>
</dbReference>